<comment type="caution">
    <text evidence="4">The sequence shown here is derived from an EMBL/GenBank/DDBJ whole genome shotgun (WGS) entry which is preliminary data.</text>
</comment>
<feature type="compositionally biased region" description="Pro residues" evidence="2">
    <location>
        <begin position="711"/>
        <end position="724"/>
    </location>
</feature>
<protein>
    <submittedName>
        <fullName evidence="4">Transcription factor SPT20</fullName>
    </submittedName>
</protein>
<feature type="region of interest" description="Disordered" evidence="2">
    <location>
        <begin position="250"/>
        <end position="285"/>
    </location>
</feature>
<evidence type="ECO:0000256" key="2">
    <source>
        <dbReference type="SAM" id="MobiDB-lite"/>
    </source>
</evidence>
<dbReference type="Proteomes" id="UP000440578">
    <property type="component" value="Unassembled WGS sequence"/>
</dbReference>
<feature type="region of interest" description="Disordered" evidence="2">
    <location>
        <begin position="444"/>
        <end position="464"/>
    </location>
</feature>
<accession>A0A6A4X672</accession>
<feature type="compositionally biased region" description="Pro residues" evidence="2">
    <location>
        <begin position="768"/>
        <end position="813"/>
    </location>
</feature>
<dbReference type="GO" id="GO:0000124">
    <property type="term" value="C:SAGA complex"/>
    <property type="evidence" value="ECO:0007669"/>
    <property type="project" value="InterPro"/>
</dbReference>
<dbReference type="InterPro" id="IPR046468">
    <property type="entry name" value="Spt20-like_SEP"/>
</dbReference>
<dbReference type="OrthoDB" id="1932706at2759"/>
<dbReference type="InterPro" id="IPR021950">
    <property type="entry name" value="Spt20"/>
</dbReference>
<feature type="region of interest" description="Disordered" evidence="2">
    <location>
        <begin position="695"/>
        <end position="730"/>
    </location>
</feature>
<dbReference type="Pfam" id="PF12090">
    <property type="entry name" value="Spt20_SEP"/>
    <property type="match status" value="1"/>
</dbReference>
<dbReference type="AlphaFoldDB" id="A0A6A4X672"/>
<feature type="region of interest" description="Disordered" evidence="2">
    <location>
        <begin position="758"/>
        <end position="818"/>
    </location>
</feature>
<evidence type="ECO:0000313" key="4">
    <source>
        <dbReference type="EMBL" id="KAF0310468.1"/>
    </source>
</evidence>
<feature type="region of interest" description="Disordered" evidence="2">
    <location>
        <begin position="865"/>
        <end position="904"/>
    </location>
</feature>
<evidence type="ECO:0000313" key="5">
    <source>
        <dbReference type="Proteomes" id="UP000440578"/>
    </source>
</evidence>
<evidence type="ECO:0000256" key="1">
    <source>
        <dbReference type="ARBA" id="ARBA00009112"/>
    </source>
</evidence>
<gene>
    <name evidence="4" type="primary">SUPT20H</name>
    <name evidence="4" type="ORF">FJT64_018561</name>
</gene>
<dbReference type="PANTHER" id="PTHR13526">
    <property type="entry name" value="TRANSCRIPTION FACTOR SPT20 HOMOLOG"/>
    <property type="match status" value="1"/>
</dbReference>
<dbReference type="EMBL" id="VIIS01000309">
    <property type="protein sequence ID" value="KAF0310468.1"/>
    <property type="molecule type" value="Genomic_DNA"/>
</dbReference>
<evidence type="ECO:0000259" key="3">
    <source>
        <dbReference type="Pfam" id="PF12090"/>
    </source>
</evidence>
<name>A0A6A4X672_AMPAM</name>
<keyword evidence="5" id="KW-1185">Reference proteome</keyword>
<feature type="compositionally biased region" description="Low complexity" evidence="2">
    <location>
        <begin position="455"/>
        <end position="464"/>
    </location>
</feature>
<organism evidence="4 5">
    <name type="scientific">Amphibalanus amphitrite</name>
    <name type="common">Striped barnacle</name>
    <name type="synonym">Balanus amphitrite</name>
    <dbReference type="NCBI Taxonomy" id="1232801"/>
    <lineage>
        <taxon>Eukaryota</taxon>
        <taxon>Metazoa</taxon>
        <taxon>Ecdysozoa</taxon>
        <taxon>Arthropoda</taxon>
        <taxon>Crustacea</taxon>
        <taxon>Multicrustacea</taxon>
        <taxon>Cirripedia</taxon>
        <taxon>Thoracica</taxon>
        <taxon>Thoracicalcarea</taxon>
        <taxon>Balanomorpha</taxon>
        <taxon>Balanoidea</taxon>
        <taxon>Balanidae</taxon>
        <taxon>Amphibalaninae</taxon>
        <taxon>Amphibalanus</taxon>
    </lineage>
</organism>
<reference evidence="4 5" key="1">
    <citation type="submission" date="2019-07" db="EMBL/GenBank/DDBJ databases">
        <title>Draft genome assembly of a fouling barnacle, Amphibalanus amphitrite (Darwin, 1854): The first reference genome for Thecostraca.</title>
        <authorList>
            <person name="Kim W."/>
        </authorList>
    </citation>
    <scope>NUCLEOTIDE SEQUENCE [LARGE SCALE GENOMIC DNA]</scope>
    <source>
        <strain evidence="4">SNU_AA5</strain>
        <tissue evidence="4">Soma without cirri and trophi</tissue>
    </source>
</reference>
<feature type="domain" description="Spt20-like SEP" evidence="3">
    <location>
        <begin position="101"/>
        <end position="243"/>
    </location>
</feature>
<comment type="similarity">
    <text evidence="1">Belongs to the SPT20 family.</text>
</comment>
<dbReference type="GO" id="GO:0006357">
    <property type="term" value="P:regulation of transcription by RNA polymerase II"/>
    <property type="evidence" value="ECO:0007669"/>
    <property type="project" value="TreeGrafter"/>
</dbReference>
<dbReference type="GO" id="GO:0003712">
    <property type="term" value="F:transcription coregulator activity"/>
    <property type="evidence" value="ECO:0007669"/>
    <property type="project" value="InterPro"/>
</dbReference>
<dbReference type="PANTHER" id="PTHR13526:SF8">
    <property type="entry name" value="TRANSCRIPTION FACTOR SPT20 HOMOLOG"/>
    <property type="match status" value="1"/>
</dbReference>
<sequence>MTLSTHRIAGSPQNYLTIRLCTVRTTAMYCEEDVSAKAERALEEARAGLPLPARRRFSIAGRLSRLWSERRRRRRDEDDSDEADGRPLLAVLAERERLSVLRVNLYPGDEGYSLALRAPDGSEAESFRLRYEERELLRCLDNEELPCELLELLDQSGCRVFVAGCVVAEVRDFRRSVSPDLCTSTYVLLRPSQRTILADLNRIFAEGEFTHEERVQIEARIALATAPALCLDPSPAVGLVTNHQQWSHRALDSPALRRAAERRSQPAAARRRRATELPPPPGPLRLHQFLRDKGRLGAPPAKRARCFPPISDLPVVTAPPSAAVEVRQRARRQEFPAEPSRDASLHLREDNAVEWDRGGGRVMHMKLSVYLRPSDDSYHGQLYVDRDYKEGRRGGACCRFPLCCRAAADLYVKQCIEIFTEYGKKSAKLTHQAVGQPPRVTLTRGARERRESQTSLPSAAHSAAPALLAAQQQQRVALARSSTPALAAQLRTPPQLAARAAPLAAQMAQALGQARVATHKPAAPALPPQGSVAAVVSAPQTIQIKVSAQNTQMTQLLQSQLQHIQVTLPQQVLPTARLAAPAPAPTAAPVRQAPTGLQALLADTPSADNPAAGTGVGPSLLEKLVASSAPVSAAAVVTGSGTKLLPLSFRVPNPAATRPDLVTRVERQNPTLTELLNAPPAAGRPVSVPAAGPVPSPAPVPVQPAVAQSLPVPPPAAPSQPPPQAVSGAGGDLLSTALQLVQNGDLLAELENLDSLLNSEGADGQSAPPQPQQQQPQPPPPPQPVMVQPQPAPPPPPPPPPPRLLQKSEPPPNVNIRNLLSDGVNVTNLQHLQQGLQTIPGLHNVQVSIPGMSAPISINVGGAPATSAPRVLLTSPPSPAQTLRPAPSPRQSVSPAPLPSPVGASVGLQRPAQFQVLSAVAGRRAAGPVLVTSQAGGAAGQQVYLKTESGAGGQQMILTTQAGAGGQQVILTTQAAGGGAQQVYLKAEPSGSSTGQQVILSSQTQGGPSFSVVQVPTGRLSLTQQQQRLLLQRQLQQAQQRKPSK</sequence>
<proteinExistence type="inferred from homology"/>